<feature type="compositionally biased region" description="Basic and acidic residues" evidence="1">
    <location>
        <begin position="199"/>
        <end position="209"/>
    </location>
</feature>
<name>A0A7M1R2D0_9ACTO</name>
<evidence type="ECO:0000256" key="1">
    <source>
        <dbReference type="SAM" id="MobiDB-lite"/>
    </source>
</evidence>
<dbReference type="Proteomes" id="UP000594961">
    <property type="component" value="Chromosome"/>
</dbReference>
<keyword evidence="2" id="KW-0812">Transmembrane</keyword>
<feature type="region of interest" description="Disordered" evidence="1">
    <location>
        <begin position="185"/>
        <end position="209"/>
    </location>
</feature>
<dbReference type="RefSeq" id="WP_197554724.1">
    <property type="nucleotide sequence ID" value="NZ_CP063212.1"/>
</dbReference>
<feature type="region of interest" description="Disordered" evidence="1">
    <location>
        <begin position="31"/>
        <end position="78"/>
    </location>
</feature>
<reference evidence="3 4" key="1">
    <citation type="submission" date="2020-10" db="EMBL/GenBank/DDBJ databases">
        <title>Trueperella pecoris sp. nov. isolated from bovine and porcine specimens.</title>
        <authorList>
            <person name="Schoenecker L."/>
            <person name="Schnydrig P."/>
            <person name="Brodard I."/>
            <person name="Thomann A."/>
            <person name="Hemphill A."/>
            <person name="Rodriguez-Campos S."/>
            <person name="Perreten V."/>
            <person name="Jores J."/>
            <person name="Kittl S."/>
        </authorList>
    </citation>
    <scope>NUCLEOTIDE SEQUENCE [LARGE SCALE GENOMIC DNA]</scope>
    <source>
        <strain evidence="3 4">19OD0592</strain>
    </source>
</reference>
<feature type="compositionally biased region" description="Basic and acidic residues" evidence="1">
    <location>
        <begin position="31"/>
        <end position="43"/>
    </location>
</feature>
<protein>
    <submittedName>
        <fullName evidence="3">Uncharacterized protein</fullName>
    </submittedName>
</protein>
<feature type="transmembrane region" description="Helical" evidence="2">
    <location>
        <begin position="267"/>
        <end position="288"/>
    </location>
</feature>
<keyword evidence="2" id="KW-1133">Transmembrane helix</keyword>
<keyword evidence="2" id="KW-0472">Membrane</keyword>
<sequence length="291" mass="31012">MDKEAKTVTESRDVTTTPYAWDSDAFAWKESPKDAKVTTETRTRPMTLEEIDAITPKPEPEPTPGKTSGTVDNTTTPDYSQVEGVKVVSPNAPILPDASDPASCTVKPFVTIVPMKGVSYSVTVDGKAIAWGEDNPSHFEYDYGKTVTVKAKALEGYQLAKDAQTEWSWTAPTREALKCTIPAIPLEPANPAKPGPGEKPTDNPSVDKESQKLDDALKAIIEQALKERQYNTGKAVQSDTGNASTVVAEKAASAKPQKPLAHTGATVVGLSVAAVILLLAGGAIAVILRRR</sequence>
<proteinExistence type="predicted"/>
<accession>A0A7M1R2D0</accession>
<dbReference type="AlphaFoldDB" id="A0A7M1R2D0"/>
<organism evidence="3 4">
    <name type="scientific">Trueperella pecoris</name>
    <dbReference type="NCBI Taxonomy" id="2733571"/>
    <lineage>
        <taxon>Bacteria</taxon>
        <taxon>Bacillati</taxon>
        <taxon>Actinomycetota</taxon>
        <taxon>Actinomycetes</taxon>
        <taxon>Actinomycetales</taxon>
        <taxon>Actinomycetaceae</taxon>
        <taxon>Trueperella</taxon>
    </lineage>
</organism>
<dbReference type="EMBL" id="CP063212">
    <property type="protein sequence ID" value="QOR48323.1"/>
    <property type="molecule type" value="Genomic_DNA"/>
</dbReference>
<evidence type="ECO:0000313" key="4">
    <source>
        <dbReference type="Proteomes" id="UP000594961"/>
    </source>
</evidence>
<gene>
    <name evidence="3" type="ORF">INS90_03335</name>
</gene>
<evidence type="ECO:0000313" key="3">
    <source>
        <dbReference type="EMBL" id="QOR48323.1"/>
    </source>
</evidence>
<evidence type="ECO:0000256" key="2">
    <source>
        <dbReference type="SAM" id="Phobius"/>
    </source>
</evidence>